<evidence type="ECO:0000313" key="1">
    <source>
        <dbReference type="EMBL" id="MBX57145.1"/>
    </source>
</evidence>
<reference evidence="1" key="1">
    <citation type="submission" date="2018-02" db="EMBL/GenBank/DDBJ databases">
        <title>Rhizophora mucronata_Transcriptome.</title>
        <authorList>
            <person name="Meera S.P."/>
            <person name="Sreeshan A."/>
            <person name="Augustine A."/>
        </authorList>
    </citation>
    <scope>NUCLEOTIDE SEQUENCE</scope>
    <source>
        <tissue evidence="1">Leaf</tissue>
    </source>
</reference>
<protein>
    <submittedName>
        <fullName evidence="1">Uncharacterized protein</fullName>
    </submittedName>
</protein>
<dbReference type="EMBL" id="GGEC01076661">
    <property type="protein sequence ID" value="MBX57145.1"/>
    <property type="molecule type" value="Transcribed_RNA"/>
</dbReference>
<organism evidence="1">
    <name type="scientific">Rhizophora mucronata</name>
    <name type="common">Asiatic mangrove</name>
    <dbReference type="NCBI Taxonomy" id="61149"/>
    <lineage>
        <taxon>Eukaryota</taxon>
        <taxon>Viridiplantae</taxon>
        <taxon>Streptophyta</taxon>
        <taxon>Embryophyta</taxon>
        <taxon>Tracheophyta</taxon>
        <taxon>Spermatophyta</taxon>
        <taxon>Magnoliopsida</taxon>
        <taxon>eudicotyledons</taxon>
        <taxon>Gunneridae</taxon>
        <taxon>Pentapetalae</taxon>
        <taxon>rosids</taxon>
        <taxon>fabids</taxon>
        <taxon>Malpighiales</taxon>
        <taxon>Rhizophoraceae</taxon>
        <taxon>Rhizophora</taxon>
    </lineage>
</organism>
<dbReference type="AlphaFoldDB" id="A0A2P2PR05"/>
<name>A0A2P2PR05_RHIMU</name>
<accession>A0A2P2PR05</accession>
<sequence>MRKPQIPNFSCYSSTA</sequence>
<proteinExistence type="predicted"/>